<dbReference type="GO" id="GO:0003723">
    <property type="term" value="F:RNA binding"/>
    <property type="evidence" value="ECO:0007669"/>
    <property type="project" value="UniProtKB-UniRule"/>
</dbReference>
<dbReference type="InterPro" id="IPR009210">
    <property type="entry name" value="ASCC1"/>
</dbReference>
<dbReference type="GO" id="GO:0005634">
    <property type="term" value="C:nucleus"/>
    <property type="evidence" value="ECO:0007669"/>
    <property type="project" value="TreeGrafter"/>
</dbReference>
<name>A0A0R3RY76_9BILA</name>
<evidence type="ECO:0000259" key="2">
    <source>
        <dbReference type="SMART" id="SM00322"/>
    </source>
</evidence>
<keyword evidence="1" id="KW-0694">RNA-binding</keyword>
<protein>
    <submittedName>
        <fullName evidence="4">KH domain-containing protein</fullName>
    </submittedName>
</protein>
<dbReference type="PANTHER" id="PTHR13360:SF1">
    <property type="entry name" value="ACTIVATING SIGNAL COINTEGRATOR 1 COMPLEX SUBUNIT 1"/>
    <property type="match status" value="1"/>
</dbReference>
<dbReference type="WBParaSite" id="EEL_0000722301-mRNA-1">
    <property type="protein sequence ID" value="EEL_0000722301-mRNA-1"/>
    <property type="gene ID" value="EEL_0000722301"/>
</dbReference>
<organism evidence="3 4">
    <name type="scientific">Elaeophora elaphi</name>
    <dbReference type="NCBI Taxonomy" id="1147741"/>
    <lineage>
        <taxon>Eukaryota</taxon>
        <taxon>Metazoa</taxon>
        <taxon>Ecdysozoa</taxon>
        <taxon>Nematoda</taxon>
        <taxon>Chromadorea</taxon>
        <taxon>Rhabditida</taxon>
        <taxon>Spirurina</taxon>
        <taxon>Spiruromorpha</taxon>
        <taxon>Filarioidea</taxon>
        <taxon>Onchocercidae</taxon>
        <taxon>Elaeophora</taxon>
    </lineage>
</organism>
<dbReference type="PROSITE" id="PS50084">
    <property type="entry name" value="KH_TYPE_1"/>
    <property type="match status" value="1"/>
</dbReference>
<keyword evidence="3" id="KW-1185">Reference proteome</keyword>
<dbReference type="InterPro" id="IPR036612">
    <property type="entry name" value="KH_dom_type_1_sf"/>
</dbReference>
<dbReference type="GO" id="GO:0006307">
    <property type="term" value="P:DNA alkylation repair"/>
    <property type="evidence" value="ECO:0007669"/>
    <property type="project" value="InterPro"/>
</dbReference>
<evidence type="ECO:0000313" key="3">
    <source>
        <dbReference type="Proteomes" id="UP000050640"/>
    </source>
</evidence>
<dbReference type="PIRSF" id="PIRSF027019">
    <property type="entry name" value="Euk_LigT"/>
    <property type="match status" value="1"/>
</dbReference>
<dbReference type="InterPro" id="IPR004087">
    <property type="entry name" value="KH_dom"/>
</dbReference>
<dbReference type="Gene3D" id="3.90.1140.10">
    <property type="entry name" value="Cyclic phosphodiesterase"/>
    <property type="match status" value="1"/>
</dbReference>
<dbReference type="InterPro" id="IPR004088">
    <property type="entry name" value="KH_dom_type_1"/>
</dbReference>
<dbReference type="CDD" id="cd00105">
    <property type="entry name" value="KH-I"/>
    <property type="match status" value="1"/>
</dbReference>
<dbReference type="SMART" id="SM00322">
    <property type="entry name" value="KH"/>
    <property type="match status" value="1"/>
</dbReference>
<dbReference type="GO" id="GO:0006355">
    <property type="term" value="P:regulation of DNA-templated transcription"/>
    <property type="evidence" value="ECO:0007669"/>
    <property type="project" value="TreeGrafter"/>
</dbReference>
<dbReference type="PANTHER" id="PTHR13360">
    <property type="entry name" value="ACTIVATING SIGNAL COINTEGRATOR 1 COMPLEX SUBUNIT 1"/>
    <property type="match status" value="1"/>
</dbReference>
<dbReference type="Proteomes" id="UP000050640">
    <property type="component" value="Unplaced"/>
</dbReference>
<evidence type="ECO:0000256" key="1">
    <source>
        <dbReference type="PROSITE-ProRule" id="PRU00117"/>
    </source>
</evidence>
<dbReference type="SUPFAM" id="SSF54791">
    <property type="entry name" value="Eukaryotic type KH-domain (KH-domain type I)"/>
    <property type="match status" value="1"/>
</dbReference>
<reference evidence="4" key="1">
    <citation type="submission" date="2017-02" db="UniProtKB">
        <authorList>
            <consortium name="WormBaseParasite"/>
        </authorList>
    </citation>
    <scope>IDENTIFICATION</scope>
</reference>
<evidence type="ECO:0000313" key="4">
    <source>
        <dbReference type="WBParaSite" id="EEL_0000722301-mRNA-1"/>
    </source>
</evidence>
<feature type="domain" description="K Homology" evidence="2">
    <location>
        <begin position="125"/>
        <end position="195"/>
    </location>
</feature>
<dbReference type="AlphaFoldDB" id="A0A0R3RY76"/>
<dbReference type="Pfam" id="PF00013">
    <property type="entry name" value="KH_1"/>
    <property type="match status" value="1"/>
</dbReference>
<accession>A0A0R3RY76</accession>
<sequence length="385" mass="44294">MCLLRKTAKLFKLLESSRKDNLWITLPMNFPLFVPTYEIDGRIYRRNIQRTLRNEYEVNVGTSDTVDLYGESDSCNSAVDMANSSDEVRSMTSESSNLLTTDITNETDEDHQVEEFVVNYNKKTKKWTAKIKIPVPLWRFVIGPKGTVKRKIEEETSCRLNFPVKKKRKRPIEIVSVASEESVMRCRDRIHLIMHGARGKAAYTHFVSIPMTHETIKDSFVKFVNTIRNDEELSDSCKEETVFQQSNKLHLTITMLSLLDTDDEKSVSNSLETVINTRVREILSGKPLEVEVKGLEIMNDDPTRVNVLYALISSDRLTNVVNTIAEAMSDTGFAPQQNSVKIHLTLMNTRYMWEEKKKRGRMDVAKLLEKYRNYDFGKVTVAEVS</sequence>
<dbReference type="Gene3D" id="3.30.1370.10">
    <property type="entry name" value="K Homology domain, type 1"/>
    <property type="match status" value="1"/>
</dbReference>
<dbReference type="STRING" id="1147741.A0A0R3RY76"/>
<dbReference type="InterPro" id="IPR019510">
    <property type="entry name" value="AKAP7-like_phosphoesterase"/>
</dbReference>
<proteinExistence type="predicted"/>
<dbReference type="Pfam" id="PF10469">
    <property type="entry name" value="AKAP7_NLS"/>
    <property type="match status" value="1"/>
</dbReference>